<organism evidence="10 11">
    <name type="scientific">Polypterus senegalus</name>
    <name type="common">Senegal bichir</name>
    <dbReference type="NCBI Taxonomy" id="55291"/>
    <lineage>
        <taxon>Eukaryota</taxon>
        <taxon>Metazoa</taxon>
        <taxon>Chordata</taxon>
        <taxon>Craniata</taxon>
        <taxon>Vertebrata</taxon>
        <taxon>Euteleostomi</taxon>
        <taxon>Actinopterygii</taxon>
        <taxon>Polypteriformes</taxon>
        <taxon>Polypteridae</taxon>
        <taxon>Polypterus</taxon>
    </lineage>
</organism>
<evidence type="ECO:0000256" key="4">
    <source>
        <dbReference type="ARBA" id="ARBA00022692"/>
    </source>
</evidence>
<evidence type="ECO:0000256" key="7">
    <source>
        <dbReference type="SAM" id="MobiDB-lite"/>
    </source>
</evidence>
<dbReference type="GO" id="GO:0005415">
    <property type="term" value="F:nucleoside:sodium symporter activity"/>
    <property type="evidence" value="ECO:0007669"/>
    <property type="project" value="TreeGrafter"/>
</dbReference>
<dbReference type="GO" id="GO:0004197">
    <property type="term" value="F:cysteine-type endopeptidase activity"/>
    <property type="evidence" value="ECO:0007669"/>
    <property type="project" value="InterPro"/>
</dbReference>
<dbReference type="InterPro" id="IPR011600">
    <property type="entry name" value="Pept_C14_caspase"/>
</dbReference>
<comment type="caution">
    <text evidence="10">The sequence shown here is derived from an EMBL/GenBank/DDBJ whole genome shotgun (WGS) entry which is preliminary data.</text>
</comment>
<dbReference type="InterPro" id="IPR033540">
    <property type="entry name" value="MALT1_IG-like_dom_sf"/>
</dbReference>
<evidence type="ECO:0000256" key="1">
    <source>
        <dbReference type="ARBA" id="ARBA00004651"/>
    </source>
</evidence>
<feature type="non-terminal residue" evidence="10">
    <location>
        <position position="1"/>
    </location>
</feature>
<dbReference type="EMBL" id="JAATIS010000094">
    <property type="protein sequence ID" value="KAG2470897.1"/>
    <property type="molecule type" value="Genomic_DNA"/>
</dbReference>
<feature type="transmembrane region" description="Helical" evidence="8">
    <location>
        <begin position="155"/>
        <end position="177"/>
    </location>
</feature>
<dbReference type="InterPro" id="IPR041077">
    <property type="entry name" value="MALT1_Ig"/>
</dbReference>
<comment type="subcellular location">
    <subcellularLocation>
        <location evidence="1">Cell membrane</location>
        <topology evidence="1">Multi-pass membrane protein</topology>
    </subcellularLocation>
</comment>
<dbReference type="Proteomes" id="UP000886611">
    <property type="component" value="Unassembled WGS sequence"/>
</dbReference>
<evidence type="ECO:0000256" key="5">
    <source>
        <dbReference type="ARBA" id="ARBA00022989"/>
    </source>
</evidence>
<feature type="compositionally biased region" description="Acidic residues" evidence="7">
    <location>
        <begin position="707"/>
        <end position="716"/>
    </location>
</feature>
<evidence type="ECO:0000256" key="6">
    <source>
        <dbReference type="ARBA" id="ARBA00023136"/>
    </source>
</evidence>
<feature type="transmembrane region" description="Helical" evidence="8">
    <location>
        <begin position="189"/>
        <end position="210"/>
    </location>
</feature>
<dbReference type="Gene3D" id="2.60.40.3360">
    <property type="match status" value="1"/>
</dbReference>
<dbReference type="InterPro" id="IPR002668">
    <property type="entry name" value="CNT_N_dom"/>
</dbReference>
<evidence type="ECO:0000313" key="11">
    <source>
        <dbReference type="Proteomes" id="UP000886611"/>
    </source>
</evidence>
<dbReference type="InterPro" id="IPR001309">
    <property type="entry name" value="Pept_C14_p20"/>
</dbReference>
<proteinExistence type="inferred from homology"/>
<feature type="non-terminal residue" evidence="10">
    <location>
        <position position="724"/>
    </location>
</feature>
<dbReference type="PANTHER" id="PTHR10590:SF22">
    <property type="entry name" value="SODIUM_NUCLEOSIDE COTRANSPORTER"/>
    <property type="match status" value="1"/>
</dbReference>
<evidence type="ECO:0000259" key="9">
    <source>
        <dbReference type="PROSITE" id="PS50208"/>
    </source>
</evidence>
<dbReference type="Gene3D" id="3.40.50.1460">
    <property type="match status" value="2"/>
</dbReference>
<keyword evidence="5 8" id="KW-1133">Transmembrane helix</keyword>
<dbReference type="GO" id="GO:0006508">
    <property type="term" value="P:proteolysis"/>
    <property type="evidence" value="ECO:0007669"/>
    <property type="project" value="InterPro"/>
</dbReference>
<keyword evidence="11" id="KW-1185">Reference proteome</keyword>
<accession>A0A8X7XU55</accession>
<evidence type="ECO:0000256" key="2">
    <source>
        <dbReference type="ARBA" id="ARBA00009033"/>
    </source>
</evidence>
<comment type="similarity">
    <text evidence="2">Belongs to the concentrative nucleoside transporter (CNT) (TC 2.A.41) family.</text>
</comment>
<gene>
    <name evidence="10" type="primary">Slc28a1</name>
    <name evidence="10" type="ORF">GTO96_0006235</name>
</gene>
<dbReference type="Pfam" id="PF07662">
    <property type="entry name" value="Nucleos_tra2_C"/>
    <property type="match status" value="1"/>
</dbReference>
<dbReference type="InterPro" id="IPR008276">
    <property type="entry name" value="C_nuclsd_transpt"/>
</dbReference>
<dbReference type="InterPro" id="IPR029030">
    <property type="entry name" value="Caspase-like_dom_sf"/>
</dbReference>
<evidence type="ECO:0000256" key="3">
    <source>
        <dbReference type="ARBA" id="ARBA00022475"/>
    </source>
</evidence>
<dbReference type="Pfam" id="PF00656">
    <property type="entry name" value="Peptidase_C14"/>
    <property type="match status" value="1"/>
</dbReference>
<reference evidence="10 11" key="1">
    <citation type="journal article" date="2021" name="Cell">
        <title>Tracing the genetic footprints of vertebrate landing in non-teleost ray-finned fishes.</title>
        <authorList>
            <person name="Bi X."/>
            <person name="Wang K."/>
            <person name="Yang L."/>
            <person name="Pan H."/>
            <person name="Jiang H."/>
            <person name="Wei Q."/>
            <person name="Fang M."/>
            <person name="Yu H."/>
            <person name="Zhu C."/>
            <person name="Cai Y."/>
            <person name="He Y."/>
            <person name="Gan X."/>
            <person name="Zeng H."/>
            <person name="Yu D."/>
            <person name="Zhu Y."/>
            <person name="Jiang H."/>
            <person name="Qiu Q."/>
            <person name="Yang H."/>
            <person name="Zhang Y.E."/>
            <person name="Wang W."/>
            <person name="Zhu M."/>
            <person name="He S."/>
            <person name="Zhang G."/>
        </authorList>
    </citation>
    <scope>NUCLEOTIDE SEQUENCE [LARGE SCALE GENOMIC DNA]</scope>
    <source>
        <strain evidence="10">Bchr_013</strain>
    </source>
</reference>
<dbReference type="InterPro" id="IPR011657">
    <property type="entry name" value="CNT_C_dom"/>
</dbReference>
<dbReference type="Pfam" id="PF01773">
    <property type="entry name" value="Nucleos_tra2_N"/>
    <property type="match status" value="1"/>
</dbReference>
<feature type="domain" description="Caspase family p20" evidence="9">
    <location>
        <begin position="320"/>
        <end position="402"/>
    </location>
</feature>
<keyword evidence="4 8" id="KW-0812">Transmembrane</keyword>
<dbReference type="GO" id="GO:0005886">
    <property type="term" value="C:plasma membrane"/>
    <property type="evidence" value="ECO:0007669"/>
    <property type="project" value="UniProtKB-SubCell"/>
</dbReference>
<sequence>MERKRKYRQSFFAAFVDFHKAFDSVDRAALWDILKVRGIPSRLLDIMAGLYTGTVSWRAVFWGLGLQFVLGIFIIRTDPGFEAFNWLGVQIQIDASALIAASVMAAPCALALSKLSYPETEESKFRCDGEIHIDAGNEQNLLEAASNGASSSIGLVANIAANLIAFLAVLEFINAALSWIGGMVDYPELTFQLICSYIFMPIAFMMGVSWNDSFLVAELIGTKLFLNEFVAYEKLSVFKNNRLAGMEEYINGEKQWISVRAETISTFALCGFANFSSIGIMLGGLSSIAPSRRSDIAQTVIRALFTGTCVSLVNACVAATDKVALLIGNLNYSHHPNLIAPVMDVHELAHLLQELNFRVVSLLDLTKQEMTAAILQYQQLLSKGVYGGRSTTFRLIARYNQEFNPSEIRPLEPLGNTVYGYATCEDAEAYEVQDGERSTGIFTKYLNKRILQEGKITHVLEQVLEDLGKDPLITGKQVMEIKHTLKEARSLTDSIRSVGYTMALAQRNLCWKNANDVPQKKEVKFVCGVEVELSFSALFSNVLIVFATIKKAAADTLDCSISLQSTPVLEDVFSNHSSQSDSFNSFQLQGGENADGILRLCGLQKLKRSMTIKVDLHYTEATSRHRLVVSKEEDIGKPLVAKCELHRHINVDKLPETGAKGASSASKSMGHMGPQQTPVPQAFRPSTRHAENIQKLLESHSSINCNEPEENDESDILDQRRVKH</sequence>
<evidence type="ECO:0000256" key="8">
    <source>
        <dbReference type="SAM" id="Phobius"/>
    </source>
</evidence>
<name>A0A8X7XU55_POLSE</name>
<keyword evidence="6 8" id="KW-0472">Membrane</keyword>
<evidence type="ECO:0000313" key="10">
    <source>
        <dbReference type="EMBL" id="KAG2470897.1"/>
    </source>
</evidence>
<dbReference type="PROSITE" id="PS50208">
    <property type="entry name" value="CASPASE_P20"/>
    <property type="match status" value="1"/>
</dbReference>
<feature type="compositionally biased region" description="Low complexity" evidence="7">
    <location>
        <begin position="658"/>
        <end position="673"/>
    </location>
</feature>
<dbReference type="AlphaFoldDB" id="A0A8X7XU55"/>
<keyword evidence="3" id="KW-1003">Cell membrane</keyword>
<protein>
    <submittedName>
        <fullName evidence="10">S28A1 protein</fullName>
    </submittedName>
</protein>
<feature type="transmembrane region" description="Helical" evidence="8">
    <location>
        <begin position="55"/>
        <end position="75"/>
    </location>
</feature>
<dbReference type="Pfam" id="PF18703">
    <property type="entry name" value="MALT1_Ig"/>
    <property type="match status" value="1"/>
</dbReference>
<dbReference type="PANTHER" id="PTHR10590">
    <property type="entry name" value="SODIUM/NUCLEOSIDE COTRANSPORTER"/>
    <property type="match status" value="1"/>
</dbReference>
<dbReference type="SUPFAM" id="SSF52129">
    <property type="entry name" value="Caspase-like"/>
    <property type="match status" value="1"/>
</dbReference>
<feature type="region of interest" description="Disordered" evidence="7">
    <location>
        <begin position="654"/>
        <end position="724"/>
    </location>
</feature>